<reference evidence="2" key="1">
    <citation type="submission" date="2018-02" db="EMBL/GenBank/DDBJ databases">
        <authorList>
            <person name="Cohen D.B."/>
            <person name="Kent A.D."/>
        </authorList>
    </citation>
    <scope>NUCLEOTIDE SEQUENCE</scope>
</reference>
<dbReference type="InterPro" id="IPR035669">
    <property type="entry name" value="SGNH_plant_lipase-like"/>
</dbReference>
<comment type="similarity">
    <text evidence="1">Belongs to the 'GDSL' lipolytic enzyme family.</text>
</comment>
<evidence type="ECO:0000313" key="2">
    <source>
        <dbReference type="EMBL" id="SPC89604.1"/>
    </source>
</evidence>
<organism evidence="2">
    <name type="scientific">Fagus sylvatica</name>
    <name type="common">Beechnut</name>
    <dbReference type="NCBI Taxonomy" id="28930"/>
    <lineage>
        <taxon>Eukaryota</taxon>
        <taxon>Viridiplantae</taxon>
        <taxon>Streptophyta</taxon>
        <taxon>Embryophyta</taxon>
        <taxon>Tracheophyta</taxon>
        <taxon>Spermatophyta</taxon>
        <taxon>Magnoliopsida</taxon>
        <taxon>eudicotyledons</taxon>
        <taxon>Gunneridae</taxon>
        <taxon>Pentapetalae</taxon>
        <taxon>rosids</taxon>
        <taxon>fabids</taxon>
        <taxon>Fagales</taxon>
        <taxon>Fagaceae</taxon>
        <taxon>Fagus</taxon>
    </lineage>
</organism>
<dbReference type="InterPro" id="IPR050592">
    <property type="entry name" value="GDSL_lipolytic_enzyme"/>
</dbReference>
<sequence length="303" mass="33089">MDFLFIKLSSTSSTILLLSLIVFVLFCSTKAAIQLPPNVIVPAVIAFGDSIVDTGNNNHLTSVIKCNFAPYGKDLKGPLGRFCNGKVPVDLIAEELGIKELVPAYLDPNLQPQDLKTGVCFASSGSGYDPLTPEIAYDIPSYTDLMVNSASDFLNEIYALGARRIGVLSAPPIGCVPSQRTLAGGLHRECAEKYNIAARLFNTKLSAKLDSLNRNLPNSRMVYVDVYNPLLDLIENPQNYGFRFVEKGCCGTGDIEVAILCNPASHTCTNVSDYVFWDSYHPTEGAYKALIPPLLQKYINSFF</sequence>
<proteinExistence type="inferred from homology"/>
<evidence type="ECO:0008006" key="3">
    <source>
        <dbReference type="Google" id="ProtNLM"/>
    </source>
</evidence>
<dbReference type="Pfam" id="PF00657">
    <property type="entry name" value="Lipase_GDSL"/>
    <property type="match status" value="2"/>
</dbReference>
<accession>A0A2N9FS70</accession>
<dbReference type="GO" id="GO:0016298">
    <property type="term" value="F:lipase activity"/>
    <property type="evidence" value="ECO:0007669"/>
    <property type="project" value="InterPro"/>
</dbReference>
<dbReference type="Gene3D" id="3.40.50.1110">
    <property type="entry name" value="SGNH hydrolase"/>
    <property type="match status" value="1"/>
</dbReference>
<evidence type="ECO:0000256" key="1">
    <source>
        <dbReference type="ARBA" id="ARBA00008668"/>
    </source>
</evidence>
<dbReference type="EMBL" id="OIVN01001079">
    <property type="protein sequence ID" value="SPC89604.1"/>
    <property type="molecule type" value="Genomic_DNA"/>
</dbReference>
<dbReference type="GO" id="GO:0006629">
    <property type="term" value="P:lipid metabolic process"/>
    <property type="evidence" value="ECO:0007669"/>
    <property type="project" value="InterPro"/>
</dbReference>
<protein>
    <recommendedName>
        <fullName evidence="3">SGNH hydrolase-type esterase domain-containing protein</fullName>
    </recommendedName>
</protein>
<dbReference type="PROSITE" id="PS01098">
    <property type="entry name" value="LIPASE_GDSL_SER"/>
    <property type="match status" value="1"/>
</dbReference>
<dbReference type="InterPro" id="IPR008265">
    <property type="entry name" value="Lipase_GDSL_AS"/>
</dbReference>
<dbReference type="InterPro" id="IPR001087">
    <property type="entry name" value="GDSL"/>
</dbReference>
<name>A0A2N9FS70_FAGSY</name>
<dbReference type="PANTHER" id="PTHR45642:SF150">
    <property type="entry name" value="GDSL ESTERASE_LIPASE EXL3"/>
    <property type="match status" value="1"/>
</dbReference>
<dbReference type="PANTHER" id="PTHR45642">
    <property type="entry name" value="GDSL ESTERASE/LIPASE EXL3"/>
    <property type="match status" value="1"/>
</dbReference>
<dbReference type="CDD" id="cd01837">
    <property type="entry name" value="SGNH_plant_lipase_like"/>
    <property type="match status" value="1"/>
</dbReference>
<gene>
    <name evidence="2" type="ORF">FSB_LOCUS17486</name>
</gene>
<dbReference type="AlphaFoldDB" id="A0A2N9FS70"/>
<dbReference type="InterPro" id="IPR036514">
    <property type="entry name" value="SGNH_hydro_sf"/>
</dbReference>